<dbReference type="SUPFAM" id="SSF161098">
    <property type="entry name" value="MetI-like"/>
    <property type="match status" value="1"/>
</dbReference>
<dbReference type="Proteomes" id="UP000558113">
    <property type="component" value="Unassembled WGS sequence"/>
</dbReference>
<dbReference type="GO" id="GO:0055085">
    <property type="term" value="P:transmembrane transport"/>
    <property type="evidence" value="ECO:0007669"/>
    <property type="project" value="InterPro"/>
</dbReference>
<protein>
    <submittedName>
        <fullName evidence="9">ABC transporter permease subunit</fullName>
    </submittedName>
</protein>
<keyword evidence="5 7" id="KW-1133">Transmembrane helix</keyword>
<evidence type="ECO:0000313" key="9">
    <source>
        <dbReference type="EMBL" id="NBC72325.1"/>
    </source>
</evidence>
<comment type="subcellular location">
    <subcellularLocation>
        <location evidence="1 7">Cell membrane</location>
        <topology evidence="1 7">Multi-pass membrane protein</topology>
    </subcellularLocation>
</comment>
<reference evidence="9 10" key="1">
    <citation type="submission" date="2020-01" db="EMBL/GenBank/DDBJ databases">
        <title>Paenibacillus soybeanensis sp. nov. isolated from the nodules of soybean (Glycine max(L.) Merr).</title>
        <authorList>
            <person name="Wang H."/>
        </authorList>
    </citation>
    <scope>NUCLEOTIDE SEQUENCE [LARGE SCALE GENOMIC DNA]</scope>
    <source>
        <strain evidence="9 10">DSM 23054</strain>
    </source>
</reference>
<feature type="transmembrane region" description="Helical" evidence="7">
    <location>
        <begin position="181"/>
        <end position="205"/>
    </location>
</feature>
<dbReference type="InterPro" id="IPR035906">
    <property type="entry name" value="MetI-like_sf"/>
</dbReference>
<keyword evidence="2 7" id="KW-0813">Transport</keyword>
<gene>
    <name evidence="9" type="ORF">GT003_25290</name>
</gene>
<sequence length="318" mass="35566">MESSVEISNPLRVTAEKPKRLKLKLTQAGKKAALGYLFLSPFLILFIVFTVVPVIQSVYLSFTYYNMLQPAKWVGLSNYSVLFLEDDTFIKSIKNTFVFAVIAGPLSYCLSFMLAWVINSLRAKMLFSLAFYVPSITSGIALSIVWLYIFSGDRYGLLNNWMLSWGMISEPILWTTDPDRIMPVIIIVSLWMSMGTGFLVFLAGLQNVSPELYEAGAIDGISSRFQELWYITVPLMKPQLLFGAVNSIVAAFGVFDIAVAIAGMPSPNYAGHTIISHLFDYAFIRFELGYASSIAVFLFFLTFGLGRIVMKLLSSKEQ</sequence>
<dbReference type="SUPFAM" id="SSF160964">
    <property type="entry name" value="MalF N-terminal region-like"/>
    <property type="match status" value="1"/>
</dbReference>
<dbReference type="PANTHER" id="PTHR30193">
    <property type="entry name" value="ABC TRANSPORTER PERMEASE PROTEIN"/>
    <property type="match status" value="1"/>
</dbReference>
<feature type="transmembrane region" description="Helical" evidence="7">
    <location>
        <begin position="33"/>
        <end position="55"/>
    </location>
</feature>
<feature type="transmembrane region" description="Helical" evidence="7">
    <location>
        <begin position="97"/>
        <end position="117"/>
    </location>
</feature>
<evidence type="ECO:0000259" key="8">
    <source>
        <dbReference type="PROSITE" id="PS50928"/>
    </source>
</evidence>
<keyword evidence="4 7" id="KW-0812">Transmembrane</keyword>
<evidence type="ECO:0000256" key="7">
    <source>
        <dbReference type="RuleBase" id="RU363032"/>
    </source>
</evidence>
<keyword evidence="3" id="KW-1003">Cell membrane</keyword>
<dbReference type="OrthoDB" id="9783627at2"/>
<dbReference type="PROSITE" id="PS50928">
    <property type="entry name" value="ABC_TM1"/>
    <property type="match status" value="1"/>
</dbReference>
<dbReference type="AlphaFoldDB" id="A0A7X4YTP8"/>
<keyword evidence="6 7" id="KW-0472">Membrane</keyword>
<dbReference type="CDD" id="cd06261">
    <property type="entry name" value="TM_PBP2"/>
    <property type="match status" value="1"/>
</dbReference>
<proteinExistence type="inferred from homology"/>
<name>A0A7X4YTP8_9BACL</name>
<comment type="caution">
    <text evidence="9">The sequence shown here is derived from an EMBL/GenBank/DDBJ whole genome shotgun (WGS) entry which is preliminary data.</text>
</comment>
<feature type="transmembrane region" description="Helical" evidence="7">
    <location>
        <begin position="129"/>
        <end position="149"/>
    </location>
</feature>
<dbReference type="GO" id="GO:0005886">
    <property type="term" value="C:plasma membrane"/>
    <property type="evidence" value="ECO:0007669"/>
    <property type="project" value="UniProtKB-SubCell"/>
</dbReference>
<evidence type="ECO:0000313" key="10">
    <source>
        <dbReference type="Proteomes" id="UP000558113"/>
    </source>
</evidence>
<evidence type="ECO:0000256" key="5">
    <source>
        <dbReference type="ARBA" id="ARBA00022989"/>
    </source>
</evidence>
<feature type="transmembrane region" description="Helical" evidence="7">
    <location>
        <begin position="288"/>
        <end position="310"/>
    </location>
</feature>
<evidence type="ECO:0000256" key="3">
    <source>
        <dbReference type="ARBA" id="ARBA00022475"/>
    </source>
</evidence>
<dbReference type="RefSeq" id="WP_161703203.1">
    <property type="nucleotide sequence ID" value="NZ_JAAAMU010000018.1"/>
</dbReference>
<organism evidence="9 10">
    <name type="scientific">Paenibacillus sacheonensis</name>
    <dbReference type="NCBI Taxonomy" id="742054"/>
    <lineage>
        <taxon>Bacteria</taxon>
        <taxon>Bacillati</taxon>
        <taxon>Bacillota</taxon>
        <taxon>Bacilli</taxon>
        <taxon>Bacillales</taxon>
        <taxon>Paenibacillaceae</taxon>
        <taxon>Paenibacillus</taxon>
    </lineage>
</organism>
<evidence type="ECO:0000256" key="6">
    <source>
        <dbReference type="ARBA" id="ARBA00023136"/>
    </source>
</evidence>
<dbReference type="Pfam" id="PF00528">
    <property type="entry name" value="BPD_transp_1"/>
    <property type="match status" value="1"/>
</dbReference>
<accession>A0A7X4YTP8</accession>
<feature type="transmembrane region" description="Helical" evidence="7">
    <location>
        <begin position="240"/>
        <end position="262"/>
    </location>
</feature>
<dbReference type="EMBL" id="JAAAMU010000018">
    <property type="protein sequence ID" value="NBC72325.1"/>
    <property type="molecule type" value="Genomic_DNA"/>
</dbReference>
<evidence type="ECO:0000256" key="4">
    <source>
        <dbReference type="ARBA" id="ARBA00022692"/>
    </source>
</evidence>
<comment type="similarity">
    <text evidence="7">Belongs to the binding-protein-dependent transport system permease family.</text>
</comment>
<keyword evidence="10" id="KW-1185">Reference proteome</keyword>
<dbReference type="InterPro" id="IPR051393">
    <property type="entry name" value="ABC_transporter_permease"/>
</dbReference>
<feature type="domain" description="ABC transmembrane type-1" evidence="8">
    <location>
        <begin position="93"/>
        <end position="309"/>
    </location>
</feature>
<dbReference type="Gene3D" id="1.10.3720.10">
    <property type="entry name" value="MetI-like"/>
    <property type="match status" value="1"/>
</dbReference>
<evidence type="ECO:0000256" key="1">
    <source>
        <dbReference type="ARBA" id="ARBA00004651"/>
    </source>
</evidence>
<evidence type="ECO:0000256" key="2">
    <source>
        <dbReference type="ARBA" id="ARBA00022448"/>
    </source>
</evidence>
<dbReference type="PANTHER" id="PTHR30193:SF37">
    <property type="entry name" value="INNER MEMBRANE ABC TRANSPORTER PERMEASE PROTEIN YCJO"/>
    <property type="match status" value="1"/>
</dbReference>
<dbReference type="InterPro" id="IPR000515">
    <property type="entry name" value="MetI-like"/>
</dbReference>